<proteinExistence type="predicted"/>
<dbReference type="Pfam" id="PF04082">
    <property type="entry name" value="Fungal_trans"/>
    <property type="match status" value="1"/>
</dbReference>
<reference evidence="4 5" key="1">
    <citation type="journal article" date="2012" name="Eukaryot. Cell">
        <title>Draft genome sequence of CBS 2479, the standard type strain of Trichosporon asahii.</title>
        <authorList>
            <person name="Yang R.Y."/>
            <person name="Li H.T."/>
            <person name="Zhu H."/>
            <person name="Zhou G.P."/>
            <person name="Wang M."/>
            <person name="Wang L."/>
        </authorList>
    </citation>
    <scope>NUCLEOTIDE SEQUENCE [LARGE SCALE GENOMIC DNA]</scope>
    <source>
        <strain evidence="5">ATCC 90039 / CBS 2479 / JCM 2466 / KCTC 7840 / NCYC 2677 / UAMH 7654</strain>
    </source>
</reference>
<dbReference type="Proteomes" id="UP000002748">
    <property type="component" value="Unassembled WGS sequence"/>
</dbReference>
<comment type="caution">
    <text evidence="4">The sequence shown here is derived from an EMBL/GenBank/DDBJ whole genome shotgun (WGS) entry which is preliminary data.</text>
</comment>
<dbReference type="GeneID" id="25990571"/>
<feature type="region of interest" description="Disordered" evidence="2">
    <location>
        <begin position="584"/>
        <end position="605"/>
    </location>
</feature>
<evidence type="ECO:0000313" key="5">
    <source>
        <dbReference type="Proteomes" id="UP000002748"/>
    </source>
</evidence>
<dbReference type="PANTHER" id="PTHR46910">
    <property type="entry name" value="TRANSCRIPTION FACTOR PDR1"/>
    <property type="match status" value="1"/>
</dbReference>
<gene>
    <name evidence="4" type="ORF">A1Q1_07059</name>
</gene>
<dbReference type="PANTHER" id="PTHR46910:SF40">
    <property type="entry name" value="ZN(II)2CYS6 TRANSCRIPTION FACTOR (EUROFUNG)"/>
    <property type="match status" value="1"/>
</dbReference>
<dbReference type="GO" id="GO:0006351">
    <property type="term" value="P:DNA-templated transcription"/>
    <property type="evidence" value="ECO:0007669"/>
    <property type="project" value="InterPro"/>
</dbReference>
<dbReference type="AlphaFoldDB" id="J6F8J7"/>
<sequence>MVTSEGATDPLVDPSLPTLASADPNSTPDNQNSGGGEGGKQQAATSGSKKRKDDSSKDKDKKPKKTRQTQSCDGREMRQATAWKRTSRFTNHRCVHTLQAARHGLYLKRMQALSQAALNESMDMSGRPVSKFPVELRDDVLGGPGPGTLANQNALHRSALSVQGGGQPIPRGRDAVEDWGPALARTVAAHQSGADPHASTSDRPRLSLSFMSSGGPAEDPAAMDAHRRLSGPQTSPNYNSNYMMPSNVNPLEAIIPRPLLHHIIDLYFDYVYCLIPALHKPTFMRNLHNRREEQPGQEEWVALVLAVVEVTLVQMPRSFVALSKQEIKTLFANCSRAVKSYLDRDFSQLTINRNIILYFLMCSQLWGSNCFLAMKMRLHEEASYKDLNPIEREMRKRVFWLLYGGDKTDAAVDNQPVVWHEVDCSDVTLPSPLDDEFVTEEGYLQPPEGHEPVLAGFYYISKLFRLLGQLLDKKRHDKVKPPSGVALQVRLNEVEEIFHQVMTLMDDCPPALKIDMNGTAAIDEHWDAQVSADIRQLLFDPTANRAIVKDTFLVQQANIYVTQQMVRYIALQYREELGILQDKEFSSLEGNQPPGAPVRRRPPPRTRFLDEEKHQIASDLLVILSKIRIEVIAVNSISLVAKIRFVASTLLDALQQPQNSTDPRTLEGNARAQGHLWDFLRILSDVEALIVMDDNDGQE</sequence>
<dbReference type="GO" id="GO:0008270">
    <property type="term" value="F:zinc ion binding"/>
    <property type="evidence" value="ECO:0007669"/>
    <property type="project" value="InterPro"/>
</dbReference>
<feature type="region of interest" description="Disordered" evidence="2">
    <location>
        <begin position="188"/>
        <end position="238"/>
    </location>
</feature>
<dbReference type="HOGENOM" id="CLU_018104_1_0_1"/>
<dbReference type="EMBL" id="ALBS01000048">
    <property type="protein sequence ID" value="EJT51647.1"/>
    <property type="molecule type" value="Genomic_DNA"/>
</dbReference>
<evidence type="ECO:0000256" key="1">
    <source>
        <dbReference type="ARBA" id="ARBA00023242"/>
    </source>
</evidence>
<evidence type="ECO:0000259" key="3">
    <source>
        <dbReference type="Pfam" id="PF04082"/>
    </source>
</evidence>
<feature type="compositionally biased region" description="Basic and acidic residues" evidence="2">
    <location>
        <begin position="51"/>
        <end position="61"/>
    </location>
</feature>
<dbReference type="InterPro" id="IPR050987">
    <property type="entry name" value="AtrR-like"/>
</dbReference>
<dbReference type="GO" id="GO:0003677">
    <property type="term" value="F:DNA binding"/>
    <property type="evidence" value="ECO:0007669"/>
    <property type="project" value="InterPro"/>
</dbReference>
<feature type="domain" description="Xylanolytic transcriptional activator regulatory" evidence="3">
    <location>
        <begin position="264"/>
        <end position="472"/>
    </location>
</feature>
<dbReference type="KEGG" id="tasa:A1Q1_07059"/>
<dbReference type="GO" id="GO:0003700">
    <property type="term" value="F:DNA-binding transcription factor activity"/>
    <property type="evidence" value="ECO:0007669"/>
    <property type="project" value="InterPro"/>
</dbReference>
<organism evidence="4 5">
    <name type="scientific">Trichosporon asahii var. asahii (strain ATCC 90039 / CBS 2479 / JCM 2466 / KCTC 7840 / NBRC 103889/ NCYC 2677 / UAMH 7654)</name>
    <name type="common">Yeast</name>
    <dbReference type="NCBI Taxonomy" id="1186058"/>
    <lineage>
        <taxon>Eukaryota</taxon>
        <taxon>Fungi</taxon>
        <taxon>Dikarya</taxon>
        <taxon>Basidiomycota</taxon>
        <taxon>Agaricomycotina</taxon>
        <taxon>Tremellomycetes</taxon>
        <taxon>Trichosporonales</taxon>
        <taxon>Trichosporonaceae</taxon>
        <taxon>Trichosporon</taxon>
    </lineage>
</organism>
<dbReference type="OrthoDB" id="1708823at2759"/>
<dbReference type="CDD" id="cd12148">
    <property type="entry name" value="fungal_TF_MHR"/>
    <property type="match status" value="1"/>
</dbReference>
<feature type="region of interest" description="Disordered" evidence="2">
    <location>
        <begin position="1"/>
        <end position="84"/>
    </location>
</feature>
<keyword evidence="1" id="KW-0539">Nucleus</keyword>
<evidence type="ECO:0000256" key="2">
    <source>
        <dbReference type="SAM" id="MobiDB-lite"/>
    </source>
</evidence>
<evidence type="ECO:0000313" key="4">
    <source>
        <dbReference type="EMBL" id="EJT51647.1"/>
    </source>
</evidence>
<dbReference type="VEuPathDB" id="FungiDB:A1Q1_07059"/>
<accession>J6F8J7</accession>
<feature type="compositionally biased region" description="Polar residues" evidence="2">
    <location>
        <begin position="23"/>
        <end position="32"/>
    </location>
</feature>
<name>J6F8J7_TRIAS</name>
<dbReference type="RefSeq" id="XP_014182783.1">
    <property type="nucleotide sequence ID" value="XM_014327308.1"/>
</dbReference>
<dbReference type="InterPro" id="IPR007219">
    <property type="entry name" value="XnlR_reg_dom"/>
</dbReference>
<protein>
    <recommendedName>
        <fullName evidence="3">Xylanolytic transcriptional activator regulatory domain-containing protein</fullName>
    </recommendedName>
</protein>